<dbReference type="Proteomes" id="UP000199202">
    <property type="component" value="Unassembled WGS sequence"/>
</dbReference>
<dbReference type="EMBL" id="FNDJ01000003">
    <property type="protein sequence ID" value="SDH81936.1"/>
    <property type="molecule type" value="Genomic_DNA"/>
</dbReference>
<evidence type="ECO:0008006" key="4">
    <source>
        <dbReference type="Google" id="ProtNLM"/>
    </source>
</evidence>
<dbReference type="RefSeq" id="WP_090930239.1">
    <property type="nucleotide sequence ID" value="NZ_FNDJ01000003.1"/>
</dbReference>
<reference evidence="2 3" key="1">
    <citation type="submission" date="2016-10" db="EMBL/GenBank/DDBJ databases">
        <authorList>
            <person name="de Groot N.N."/>
        </authorList>
    </citation>
    <scope>NUCLEOTIDE SEQUENCE [LARGE SCALE GENOMIC DNA]</scope>
    <source>
        <strain evidence="2 3">CGMCC 4.6533</strain>
    </source>
</reference>
<sequence>MSALDAYRTSAVVAAGAAVVIASPWAVYVALAIATMVSNPEGMEEAARNWRMENPGGENAPKLSELTTQLNTLRTQLQEQGTWEGAAFEAFDKIHAGFKESVEELEKLRKDTGTAVDQTATFAKFGAGMVSAIALFMAYAAAFRLVSYFTGPIGWATARAALDSAGQAVLKVAKVMLGNHRKVIMRAAMVMATAEAASYATGKIFPTFEAIPGSMMSSMSGGGVNSEPFSTGGGGMEYDEQLGGLTPVMDI</sequence>
<dbReference type="SUPFAM" id="SSF140453">
    <property type="entry name" value="EsxAB dimer-like"/>
    <property type="match status" value="1"/>
</dbReference>
<gene>
    <name evidence="2" type="ORF">SAMN05421869_103329</name>
</gene>
<dbReference type="InterPro" id="IPR010310">
    <property type="entry name" value="T7SS_ESAT-6-like"/>
</dbReference>
<keyword evidence="1" id="KW-1133">Transmembrane helix</keyword>
<dbReference type="Gene3D" id="1.10.287.1060">
    <property type="entry name" value="ESAT-6-like"/>
    <property type="match status" value="1"/>
</dbReference>
<proteinExistence type="predicted"/>
<keyword evidence="3" id="KW-1185">Reference proteome</keyword>
<evidence type="ECO:0000313" key="2">
    <source>
        <dbReference type="EMBL" id="SDH81936.1"/>
    </source>
</evidence>
<name>A0A1G8FIR1_9ACTN</name>
<feature type="transmembrane region" description="Helical" evidence="1">
    <location>
        <begin position="12"/>
        <end position="34"/>
    </location>
</feature>
<dbReference type="AlphaFoldDB" id="A0A1G8FIR1"/>
<keyword evidence="1" id="KW-0472">Membrane</keyword>
<dbReference type="STRING" id="633440.SAMN05421869_103329"/>
<accession>A0A1G8FIR1</accession>
<keyword evidence="1" id="KW-0812">Transmembrane</keyword>
<evidence type="ECO:0000313" key="3">
    <source>
        <dbReference type="Proteomes" id="UP000199202"/>
    </source>
</evidence>
<evidence type="ECO:0000256" key="1">
    <source>
        <dbReference type="SAM" id="Phobius"/>
    </source>
</evidence>
<protein>
    <recommendedName>
        <fullName evidence="4">Proteins of 100 residues with WXG</fullName>
    </recommendedName>
</protein>
<organism evidence="2 3">
    <name type="scientific">Nonomuraea jiangxiensis</name>
    <dbReference type="NCBI Taxonomy" id="633440"/>
    <lineage>
        <taxon>Bacteria</taxon>
        <taxon>Bacillati</taxon>
        <taxon>Actinomycetota</taxon>
        <taxon>Actinomycetes</taxon>
        <taxon>Streptosporangiales</taxon>
        <taxon>Streptosporangiaceae</taxon>
        <taxon>Nonomuraea</taxon>
    </lineage>
</organism>
<dbReference type="InterPro" id="IPR036689">
    <property type="entry name" value="ESAT-6-like_sf"/>
</dbReference>
<dbReference type="Pfam" id="PF06013">
    <property type="entry name" value="WXG100"/>
    <property type="match status" value="1"/>
</dbReference>
<dbReference type="OrthoDB" id="3526705at2"/>
<feature type="transmembrane region" description="Helical" evidence="1">
    <location>
        <begin position="125"/>
        <end position="146"/>
    </location>
</feature>